<dbReference type="AlphaFoldDB" id="A0A7Y7E9G6"/>
<reference evidence="2 3" key="1">
    <citation type="submission" date="2020-04" db="EMBL/GenBank/DDBJ databases">
        <title>Draft Genome Sequence of Streptomyces morookaense DSM 40503, an 8-azaguanine-producing strain.</title>
        <authorList>
            <person name="Qi J."/>
            <person name="Gao J.-M."/>
        </authorList>
    </citation>
    <scope>NUCLEOTIDE SEQUENCE [LARGE SCALE GENOMIC DNA]</scope>
    <source>
        <strain evidence="2 3">DSM 40503</strain>
    </source>
</reference>
<keyword evidence="3" id="KW-1185">Reference proteome</keyword>
<evidence type="ECO:0000313" key="3">
    <source>
        <dbReference type="Proteomes" id="UP000587462"/>
    </source>
</evidence>
<evidence type="ECO:0000259" key="1">
    <source>
        <dbReference type="Pfam" id="PF12867"/>
    </source>
</evidence>
<dbReference type="Gene3D" id="1.20.120.450">
    <property type="entry name" value="dinb family like domain"/>
    <property type="match status" value="1"/>
</dbReference>
<dbReference type="Proteomes" id="UP000587462">
    <property type="component" value="Unassembled WGS sequence"/>
</dbReference>
<name>A0A7Y7E9G6_STRMO</name>
<dbReference type="RefSeq" id="WP_171085381.1">
    <property type="nucleotide sequence ID" value="NZ_BNBU01000008.1"/>
</dbReference>
<comment type="caution">
    <text evidence="2">The sequence shown here is derived from an EMBL/GenBank/DDBJ whole genome shotgun (WGS) entry which is preliminary data.</text>
</comment>
<feature type="domain" description="DinB-like" evidence="1">
    <location>
        <begin position="15"/>
        <end position="161"/>
    </location>
</feature>
<protein>
    <submittedName>
        <fullName evidence="2">DUF664 domain-containing protein</fullName>
    </submittedName>
</protein>
<dbReference type="InterPro" id="IPR024775">
    <property type="entry name" value="DinB-like"/>
</dbReference>
<organism evidence="2 3">
    <name type="scientific">Streptomyces morookaense</name>
    <name type="common">Streptoverticillium morookaense</name>
    <dbReference type="NCBI Taxonomy" id="1970"/>
    <lineage>
        <taxon>Bacteria</taxon>
        <taxon>Bacillati</taxon>
        <taxon>Actinomycetota</taxon>
        <taxon>Actinomycetes</taxon>
        <taxon>Kitasatosporales</taxon>
        <taxon>Streptomycetaceae</taxon>
        <taxon>Streptomyces</taxon>
    </lineage>
</organism>
<accession>A0A7Y7E9G6</accession>
<dbReference type="EMBL" id="JABBXF010000068">
    <property type="protein sequence ID" value="NVK81003.1"/>
    <property type="molecule type" value="Genomic_DNA"/>
</dbReference>
<sequence>MTTTSAKLLTDGFGRVQEGVHGVLDGLAPEDLTWRGEDGEANSIGWLVWHLTRVQDCQIADAAGLEEVWHAQGWQKDFALPYPADANGYGASSTEVGAFSAPAGKLTGYHDAVHEQTVGYLRTLHEKDYGRIVDDAWDPPVTLGVRLVSILDDDLQHVGQAAFVRGALMRR</sequence>
<gene>
    <name evidence="2" type="ORF">HG542_25590</name>
</gene>
<dbReference type="SUPFAM" id="SSF109854">
    <property type="entry name" value="DinB/YfiT-like putative metalloenzymes"/>
    <property type="match status" value="1"/>
</dbReference>
<dbReference type="Pfam" id="PF12867">
    <property type="entry name" value="DinB_2"/>
    <property type="match status" value="1"/>
</dbReference>
<dbReference type="NCBIfam" id="NF047843">
    <property type="entry name" value="MST_Rv0443"/>
    <property type="match status" value="1"/>
</dbReference>
<dbReference type="InterPro" id="IPR034660">
    <property type="entry name" value="DinB/YfiT-like"/>
</dbReference>
<evidence type="ECO:0000313" key="2">
    <source>
        <dbReference type="EMBL" id="NVK81003.1"/>
    </source>
</evidence>
<proteinExistence type="predicted"/>